<evidence type="ECO:0000313" key="12">
    <source>
        <dbReference type="Proteomes" id="UP000256709"/>
    </source>
</evidence>
<evidence type="ECO:0000256" key="2">
    <source>
        <dbReference type="ARBA" id="ARBA00011903"/>
    </source>
</evidence>
<dbReference type="NCBIfam" id="TIGR01007">
    <property type="entry name" value="eps_fam"/>
    <property type="match status" value="1"/>
</dbReference>
<dbReference type="GO" id="GO:0004715">
    <property type="term" value="F:non-membrane spanning protein tyrosine kinase activity"/>
    <property type="evidence" value="ECO:0007669"/>
    <property type="project" value="UniProtKB-EC"/>
</dbReference>
<keyword evidence="4" id="KW-0547">Nucleotide-binding</keyword>
<sequence length="530" mass="55794">MDLSGYVRILRGHWIAILICMALGAGSAAGWSLVQQRVYSADASGIITTGVSQDLGSALVGDNYAKSRVKSYLNVAKSRAVATYAIEQLGLSISPEALVSKISVTNPTDTAVLQITAQGSTPEGARSLAETWIAGMVSQVKILENSGDAASIAPGTTPGGGSIVNLQTLDSAVLPSTPIFPNTKLAIIIGVLAGLLIGIIYAFVRHTLDRRIRSVASVEKEFGLSVVGTVPFDRNFTDKNRLVEETSSTNYADRHTDDDAVSEAMRELRTNLQFMDVDNPPRIIVVTSSLAGDGKSTITANLAITIAASGQRVVVVDGDLRRPTVATSFNLLPGVGLTDVLVGRAEIHDVLQPWGDTGRLQVMGAGAIPPNPSELLGSKAMLTLLNELARDAIVLVDAPPLIPVTDAAILTARTDGALIVASVGKTTVDALGKSLQNIEKVKGRTLGVILNRVPRKGGEGGYYGYTYKGDYYSSTGNPEGVDVPHQIPDPAELPKSHARRAARAARPVRESAPNTAESVPDEQPVKPTAR</sequence>
<evidence type="ECO:0000256" key="10">
    <source>
        <dbReference type="SAM" id="Phobius"/>
    </source>
</evidence>
<dbReference type="FunFam" id="3.40.50.300:FF:000527">
    <property type="entry name" value="Tyrosine-protein kinase etk"/>
    <property type="match status" value="1"/>
</dbReference>
<gene>
    <name evidence="11" type="ORF">B7R21_03785</name>
</gene>
<keyword evidence="3" id="KW-0808">Transferase</keyword>
<accession>A0A3E0VYJ0</accession>
<dbReference type="InterPro" id="IPR050445">
    <property type="entry name" value="Bact_polysacc_biosynth/exp"/>
</dbReference>
<dbReference type="PANTHER" id="PTHR32309:SF13">
    <property type="entry name" value="FERRIC ENTEROBACTIN TRANSPORT PROTEIN FEPE"/>
    <property type="match status" value="1"/>
</dbReference>
<keyword evidence="6" id="KW-0067">ATP-binding</keyword>
<evidence type="ECO:0000256" key="3">
    <source>
        <dbReference type="ARBA" id="ARBA00022679"/>
    </source>
</evidence>
<dbReference type="RefSeq" id="WP_116281925.1">
    <property type="nucleotide sequence ID" value="NZ_NBXA01000007.1"/>
</dbReference>
<dbReference type="GO" id="GO:0042802">
    <property type="term" value="F:identical protein binding"/>
    <property type="evidence" value="ECO:0007669"/>
    <property type="project" value="UniProtKB-ARBA"/>
</dbReference>
<dbReference type="InterPro" id="IPR005702">
    <property type="entry name" value="Wzc-like_C"/>
</dbReference>
<evidence type="ECO:0000256" key="9">
    <source>
        <dbReference type="SAM" id="MobiDB-lite"/>
    </source>
</evidence>
<keyword evidence="10" id="KW-0812">Transmembrane</keyword>
<dbReference type="EMBL" id="NBXA01000007">
    <property type="protein sequence ID" value="RFA15164.1"/>
    <property type="molecule type" value="Genomic_DNA"/>
</dbReference>
<dbReference type="OrthoDB" id="9812433at2"/>
<dbReference type="GO" id="GO:0005524">
    <property type="term" value="F:ATP binding"/>
    <property type="evidence" value="ECO:0007669"/>
    <property type="project" value="UniProtKB-KW"/>
</dbReference>
<organism evidence="11 12">
    <name type="scientific">Subtercola boreus</name>
    <dbReference type="NCBI Taxonomy" id="120213"/>
    <lineage>
        <taxon>Bacteria</taxon>
        <taxon>Bacillati</taxon>
        <taxon>Actinomycetota</taxon>
        <taxon>Actinomycetes</taxon>
        <taxon>Micrococcales</taxon>
        <taxon>Microbacteriaceae</taxon>
        <taxon>Subtercola</taxon>
    </lineage>
</organism>
<keyword evidence="10" id="KW-0472">Membrane</keyword>
<dbReference type="AlphaFoldDB" id="A0A3E0VYJ0"/>
<reference evidence="11 12" key="1">
    <citation type="submission" date="2017-04" db="EMBL/GenBank/DDBJ databases">
        <title>Comparative genome analysis of Subtercola boreus.</title>
        <authorList>
            <person name="Cho Y.-J."/>
            <person name="Cho A."/>
            <person name="Kim O.-S."/>
            <person name="Lee J.-I."/>
        </authorList>
    </citation>
    <scope>NUCLEOTIDE SEQUENCE [LARGE SCALE GENOMIC DNA]</scope>
    <source>
        <strain evidence="11 12">P27444</strain>
    </source>
</reference>
<dbReference type="Proteomes" id="UP000256709">
    <property type="component" value="Unassembled WGS sequence"/>
</dbReference>
<dbReference type="InterPro" id="IPR027417">
    <property type="entry name" value="P-loop_NTPase"/>
</dbReference>
<dbReference type="CDD" id="cd05387">
    <property type="entry name" value="BY-kinase"/>
    <property type="match status" value="1"/>
</dbReference>
<keyword evidence="10" id="KW-1133">Transmembrane helix</keyword>
<evidence type="ECO:0000313" key="11">
    <source>
        <dbReference type="EMBL" id="RFA15164.1"/>
    </source>
</evidence>
<dbReference type="GO" id="GO:0005886">
    <property type="term" value="C:plasma membrane"/>
    <property type="evidence" value="ECO:0007669"/>
    <property type="project" value="UniProtKB-ARBA"/>
</dbReference>
<dbReference type="InterPro" id="IPR033756">
    <property type="entry name" value="YlxH/NBP35"/>
</dbReference>
<comment type="catalytic activity">
    <reaction evidence="8">
        <text>L-tyrosyl-[protein] + ATP = O-phospho-L-tyrosyl-[protein] + ADP + H(+)</text>
        <dbReference type="Rhea" id="RHEA:10596"/>
        <dbReference type="Rhea" id="RHEA-COMP:10136"/>
        <dbReference type="Rhea" id="RHEA-COMP:20101"/>
        <dbReference type="ChEBI" id="CHEBI:15378"/>
        <dbReference type="ChEBI" id="CHEBI:30616"/>
        <dbReference type="ChEBI" id="CHEBI:46858"/>
        <dbReference type="ChEBI" id="CHEBI:61978"/>
        <dbReference type="ChEBI" id="CHEBI:456216"/>
        <dbReference type="EC" id="2.7.10.2"/>
    </reaction>
</comment>
<keyword evidence="5" id="KW-0418">Kinase</keyword>
<evidence type="ECO:0000256" key="8">
    <source>
        <dbReference type="ARBA" id="ARBA00051245"/>
    </source>
</evidence>
<evidence type="ECO:0000256" key="6">
    <source>
        <dbReference type="ARBA" id="ARBA00022840"/>
    </source>
</evidence>
<comment type="caution">
    <text evidence="11">The sequence shown here is derived from an EMBL/GenBank/DDBJ whole genome shotgun (WGS) entry which is preliminary data.</text>
</comment>
<feature type="transmembrane region" description="Helical" evidence="10">
    <location>
        <begin position="185"/>
        <end position="204"/>
    </location>
</feature>
<protein>
    <recommendedName>
        <fullName evidence="2">non-specific protein-tyrosine kinase</fullName>
        <ecNumber evidence="2">2.7.10.2</ecNumber>
    </recommendedName>
</protein>
<dbReference type="PANTHER" id="PTHR32309">
    <property type="entry name" value="TYROSINE-PROTEIN KINASE"/>
    <property type="match status" value="1"/>
</dbReference>
<evidence type="ECO:0000256" key="1">
    <source>
        <dbReference type="ARBA" id="ARBA00007316"/>
    </source>
</evidence>
<feature type="transmembrane region" description="Helical" evidence="10">
    <location>
        <begin position="12"/>
        <end position="34"/>
    </location>
</feature>
<evidence type="ECO:0000256" key="5">
    <source>
        <dbReference type="ARBA" id="ARBA00022777"/>
    </source>
</evidence>
<comment type="similarity">
    <text evidence="1">Belongs to the CpsD/CapB family.</text>
</comment>
<evidence type="ECO:0000256" key="7">
    <source>
        <dbReference type="ARBA" id="ARBA00023137"/>
    </source>
</evidence>
<dbReference type="EC" id="2.7.10.2" evidence="2"/>
<evidence type="ECO:0000256" key="4">
    <source>
        <dbReference type="ARBA" id="ARBA00022741"/>
    </source>
</evidence>
<dbReference type="Pfam" id="PF10609">
    <property type="entry name" value="ParA"/>
    <property type="match status" value="1"/>
</dbReference>
<name>A0A3E0VYJ0_9MICO</name>
<proteinExistence type="inferred from homology"/>
<feature type="region of interest" description="Disordered" evidence="9">
    <location>
        <begin position="476"/>
        <end position="530"/>
    </location>
</feature>
<dbReference type="Gene3D" id="3.40.50.300">
    <property type="entry name" value="P-loop containing nucleotide triphosphate hydrolases"/>
    <property type="match status" value="1"/>
</dbReference>
<dbReference type="SUPFAM" id="SSF52540">
    <property type="entry name" value="P-loop containing nucleoside triphosphate hydrolases"/>
    <property type="match status" value="1"/>
</dbReference>
<keyword evidence="7" id="KW-0829">Tyrosine-protein kinase</keyword>